<dbReference type="GO" id="GO:0005506">
    <property type="term" value="F:iron ion binding"/>
    <property type="evidence" value="ECO:0007669"/>
    <property type="project" value="UniProtKB-ARBA"/>
</dbReference>
<protein>
    <submittedName>
        <fullName evidence="1">Ectoine hydroxylase</fullName>
    </submittedName>
</protein>
<dbReference type="PANTHER" id="PTHR20883">
    <property type="entry name" value="PHYTANOYL-COA DIOXYGENASE DOMAIN CONTAINING 1"/>
    <property type="match status" value="1"/>
</dbReference>
<dbReference type="EMBL" id="FQZK01000033">
    <property type="protein sequence ID" value="SHK78513.1"/>
    <property type="molecule type" value="Genomic_DNA"/>
</dbReference>
<dbReference type="PANTHER" id="PTHR20883:SF48">
    <property type="entry name" value="ECTOINE DIOXYGENASE"/>
    <property type="match status" value="1"/>
</dbReference>
<evidence type="ECO:0000313" key="2">
    <source>
        <dbReference type="Proteomes" id="UP000184452"/>
    </source>
</evidence>
<dbReference type="SUPFAM" id="SSF51197">
    <property type="entry name" value="Clavaminate synthase-like"/>
    <property type="match status" value="1"/>
</dbReference>
<dbReference type="InterPro" id="IPR008775">
    <property type="entry name" value="Phytyl_CoA_dOase-like"/>
</dbReference>
<name>A0A1M6VAI7_9ACTN</name>
<dbReference type="AlphaFoldDB" id="A0A1M6VAI7"/>
<organism evidence="1 2">
    <name type="scientific">Nocardiopsis flavescens</name>
    <dbReference type="NCBI Taxonomy" id="758803"/>
    <lineage>
        <taxon>Bacteria</taxon>
        <taxon>Bacillati</taxon>
        <taxon>Actinomycetota</taxon>
        <taxon>Actinomycetes</taxon>
        <taxon>Streptosporangiales</taxon>
        <taxon>Nocardiopsidaceae</taxon>
        <taxon>Nocardiopsis</taxon>
    </lineage>
</organism>
<evidence type="ECO:0000313" key="1">
    <source>
        <dbReference type="EMBL" id="SHK78513.1"/>
    </source>
</evidence>
<dbReference type="GO" id="GO:0016706">
    <property type="term" value="F:2-oxoglutarate-dependent dioxygenase activity"/>
    <property type="evidence" value="ECO:0007669"/>
    <property type="project" value="UniProtKB-ARBA"/>
</dbReference>
<dbReference type="Gene3D" id="2.60.120.620">
    <property type="entry name" value="q2cbj1_9rhob like domain"/>
    <property type="match status" value="1"/>
</dbReference>
<keyword evidence="2" id="KW-1185">Reference proteome</keyword>
<gene>
    <name evidence="1" type="ORF">SAMN05421803_13329</name>
</gene>
<reference evidence="1 2" key="1">
    <citation type="submission" date="2016-11" db="EMBL/GenBank/DDBJ databases">
        <authorList>
            <person name="Jaros S."/>
            <person name="Januszkiewicz K."/>
            <person name="Wedrychowicz H."/>
        </authorList>
    </citation>
    <scope>NUCLEOTIDE SEQUENCE [LARGE SCALE GENOMIC DNA]</scope>
    <source>
        <strain evidence="1 2">CGMCC 4.5723</strain>
    </source>
</reference>
<dbReference type="Pfam" id="PF05721">
    <property type="entry name" value="PhyH"/>
    <property type="match status" value="1"/>
</dbReference>
<sequence length="292" mass="31866">MTLQMDLPTLDDYPTRKGTEAALLYRRDPTVWGTAEDGPLSHSRLQEHDRRGYTRFGSLLDPDEAAGHLDEADRLVADPGLRDDERAVVDPSDGGVRSVFEVHRVSGAFDALVNDPRLVEPARQLLGSDVYVHQSRLDHRPGFGGGPLYWRSDFETWHAEDGMPRMRAVGFSVALTDHHSHNGAPLVIPGSHRTYVSCLEDGEHGRSGTPDRGTLTILADRHGIDTLEAAPGDVTALDANCMYAAGANITPWARSSLFVVYNSVENACEKPFGGEGPRPGFLASRDFTPAGR</sequence>
<accession>A0A1M6VAI7</accession>
<dbReference type="STRING" id="758803.SAMN05421803_13329"/>
<proteinExistence type="predicted"/>
<dbReference type="Proteomes" id="UP000184452">
    <property type="component" value="Unassembled WGS sequence"/>
</dbReference>